<organism evidence="1 2">
    <name type="scientific">Streptomyces rectiviolaceus</name>
    <dbReference type="NCBI Taxonomy" id="332591"/>
    <lineage>
        <taxon>Bacteria</taxon>
        <taxon>Bacillati</taxon>
        <taxon>Actinomycetota</taxon>
        <taxon>Actinomycetes</taxon>
        <taxon>Kitasatosporales</taxon>
        <taxon>Streptomycetaceae</taxon>
        <taxon>Streptomyces</taxon>
    </lineage>
</organism>
<comment type="caution">
    <text evidence="1">The sequence shown here is derived from an EMBL/GenBank/DDBJ whole genome shotgun (WGS) entry which is preliminary data.</text>
</comment>
<dbReference type="RefSeq" id="WP_344525294.1">
    <property type="nucleotide sequence ID" value="NZ_BAAAUG010000112.1"/>
</dbReference>
<dbReference type="Proteomes" id="UP001501637">
    <property type="component" value="Unassembled WGS sequence"/>
</dbReference>
<dbReference type="EMBL" id="BAAAUG010000112">
    <property type="protein sequence ID" value="GAA3127464.1"/>
    <property type="molecule type" value="Genomic_DNA"/>
</dbReference>
<accession>A0ABP6MVQ2</accession>
<protein>
    <submittedName>
        <fullName evidence="1">Uncharacterized protein</fullName>
    </submittedName>
</protein>
<evidence type="ECO:0000313" key="1">
    <source>
        <dbReference type="EMBL" id="GAA3127464.1"/>
    </source>
</evidence>
<reference evidence="2" key="1">
    <citation type="journal article" date="2019" name="Int. J. Syst. Evol. Microbiol.">
        <title>The Global Catalogue of Microorganisms (GCM) 10K type strain sequencing project: providing services to taxonomists for standard genome sequencing and annotation.</title>
        <authorList>
            <consortium name="The Broad Institute Genomics Platform"/>
            <consortium name="The Broad Institute Genome Sequencing Center for Infectious Disease"/>
            <person name="Wu L."/>
            <person name="Ma J."/>
        </authorList>
    </citation>
    <scope>NUCLEOTIDE SEQUENCE [LARGE SCALE GENOMIC DNA]</scope>
    <source>
        <strain evidence="2">JCM 9092</strain>
    </source>
</reference>
<proteinExistence type="predicted"/>
<name>A0ABP6MVQ2_9ACTN</name>
<keyword evidence="2" id="KW-1185">Reference proteome</keyword>
<sequence>MMDFWHLSAAQSDGAACVVCGADFLRAHVDHVAVGRAPDVDEAKVFACTRPCAGVIAEEAERMAREMRELAGPCGEGDASVPKGPDSDQAVLKYLMRDLKVLAGAESLLGVADDTAVTKYLLSMTPCTLRRP</sequence>
<evidence type="ECO:0000313" key="2">
    <source>
        <dbReference type="Proteomes" id="UP001501637"/>
    </source>
</evidence>
<gene>
    <name evidence="1" type="ORF">GCM10010449_56070</name>
</gene>